<dbReference type="PANTHER" id="PTHR10501">
    <property type="entry name" value="U1 SMALL NUCLEAR RIBONUCLEOPROTEIN A/U2 SMALL NUCLEAR RIBONUCLEOPROTEIN B"/>
    <property type="match status" value="1"/>
</dbReference>
<sequence length="259" mass="28513">MAATTSTRQPNTTLYLNNLNDKVNKDELRGQIYALFTTYGRIIDIVVSKAPRLRGQAFLVFADLASATTALRACQGMVIYDKPMRIDYAKTKSYATSKREDPNFVPPTAVHASDFVNGKDGKRARDEDTLETRNAKREKADDSDEEMEIDDEDEQPVQNAPLPTITSAAVPAVVHQVSAKLLCTNLPQEVTEAVLSVLFQQYRGLLSTQVVQSPNPGPDGTKAKMAQVLYETPELGSVAKEALNGFQLKKGWNMAVAYI</sequence>
<dbReference type="InterPro" id="IPR000504">
    <property type="entry name" value="RRM_dom"/>
</dbReference>
<dbReference type="FunFam" id="3.30.70.330:FF:000039">
    <property type="entry name" value="U1 small nuclear ribonucleoprotein A"/>
    <property type="match status" value="1"/>
</dbReference>
<feature type="domain" description="RRM" evidence="4">
    <location>
        <begin position="179"/>
        <end position="259"/>
    </location>
</feature>
<gene>
    <name evidence="5" type="ORF">BD626DRAFT_480655</name>
</gene>
<organism evidence="5 6">
    <name type="scientific">Schizophyllum amplum</name>
    <dbReference type="NCBI Taxonomy" id="97359"/>
    <lineage>
        <taxon>Eukaryota</taxon>
        <taxon>Fungi</taxon>
        <taxon>Dikarya</taxon>
        <taxon>Basidiomycota</taxon>
        <taxon>Agaricomycotina</taxon>
        <taxon>Agaricomycetes</taxon>
        <taxon>Agaricomycetidae</taxon>
        <taxon>Agaricales</taxon>
        <taxon>Schizophyllaceae</taxon>
        <taxon>Schizophyllum</taxon>
    </lineage>
</organism>
<keyword evidence="6" id="KW-1185">Reference proteome</keyword>
<evidence type="ECO:0000256" key="1">
    <source>
        <dbReference type="ARBA" id="ARBA00022884"/>
    </source>
</evidence>
<dbReference type="GO" id="GO:0003723">
    <property type="term" value="F:RNA binding"/>
    <property type="evidence" value="ECO:0007669"/>
    <property type="project" value="UniProtKB-UniRule"/>
</dbReference>
<dbReference type="InterPro" id="IPR035979">
    <property type="entry name" value="RBD_domain_sf"/>
</dbReference>
<feature type="compositionally biased region" description="Basic and acidic residues" evidence="3">
    <location>
        <begin position="117"/>
        <end position="140"/>
    </location>
</feature>
<accession>A0A550CTE9</accession>
<dbReference type="STRING" id="97359.A0A550CTE9"/>
<protein>
    <recommendedName>
        <fullName evidence="4">RRM domain-containing protein</fullName>
    </recommendedName>
</protein>
<evidence type="ECO:0000313" key="5">
    <source>
        <dbReference type="EMBL" id="TRM68055.1"/>
    </source>
</evidence>
<dbReference type="OrthoDB" id="277802at2759"/>
<evidence type="ECO:0000313" key="6">
    <source>
        <dbReference type="Proteomes" id="UP000320762"/>
    </source>
</evidence>
<dbReference type="EMBL" id="VDMD01000002">
    <property type="protein sequence ID" value="TRM68055.1"/>
    <property type="molecule type" value="Genomic_DNA"/>
</dbReference>
<name>A0A550CTE9_9AGAR</name>
<dbReference type="SMART" id="SM00360">
    <property type="entry name" value="RRM"/>
    <property type="match status" value="2"/>
</dbReference>
<dbReference type="Proteomes" id="UP000320762">
    <property type="component" value="Unassembled WGS sequence"/>
</dbReference>
<dbReference type="PROSITE" id="PS50102">
    <property type="entry name" value="RRM"/>
    <property type="match status" value="2"/>
</dbReference>
<evidence type="ECO:0000256" key="3">
    <source>
        <dbReference type="SAM" id="MobiDB-lite"/>
    </source>
</evidence>
<dbReference type="Gene3D" id="3.30.70.330">
    <property type="match status" value="2"/>
</dbReference>
<evidence type="ECO:0000259" key="4">
    <source>
        <dbReference type="PROSITE" id="PS50102"/>
    </source>
</evidence>
<comment type="caution">
    <text evidence="5">The sequence shown here is derived from an EMBL/GenBank/DDBJ whole genome shotgun (WGS) entry which is preliminary data.</text>
</comment>
<dbReference type="InterPro" id="IPR012677">
    <property type="entry name" value="Nucleotide-bd_a/b_plait_sf"/>
</dbReference>
<feature type="compositionally biased region" description="Acidic residues" evidence="3">
    <location>
        <begin position="141"/>
        <end position="155"/>
    </location>
</feature>
<dbReference type="SUPFAM" id="SSF54928">
    <property type="entry name" value="RNA-binding domain, RBD"/>
    <property type="match status" value="1"/>
</dbReference>
<proteinExistence type="predicted"/>
<dbReference type="AlphaFoldDB" id="A0A550CTE9"/>
<feature type="domain" description="RRM" evidence="4">
    <location>
        <begin position="12"/>
        <end position="91"/>
    </location>
</feature>
<keyword evidence="1 2" id="KW-0694">RNA-binding</keyword>
<reference evidence="5 6" key="1">
    <citation type="journal article" date="2019" name="New Phytol.">
        <title>Comparative genomics reveals unique wood-decay strategies and fruiting body development in the Schizophyllaceae.</title>
        <authorList>
            <person name="Almasi E."/>
            <person name="Sahu N."/>
            <person name="Krizsan K."/>
            <person name="Balint B."/>
            <person name="Kovacs G.M."/>
            <person name="Kiss B."/>
            <person name="Cseklye J."/>
            <person name="Drula E."/>
            <person name="Henrissat B."/>
            <person name="Nagy I."/>
            <person name="Chovatia M."/>
            <person name="Adam C."/>
            <person name="LaButti K."/>
            <person name="Lipzen A."/>
            <person name="Riley R."/>
            <person name="Grigoriev I.V."/>
            <person name="Nagy L.G."/>
        </authorList>
    </citation>
    <scope>NUCLEOTIDE SEQUENCE [LARGE SCALE GENOMIC DNA]</scope>
    <source>
        <strain evidence="5 6">NL-1724</strain>
    </source>
</reference>
<evidence type="ECO:0000256" key="2">
    <source>
        <dbReference type="PROSITE-ProRule" id="PRU00176"/>
    </source>
</evidence>
<dbReference type="CDD" id="cd12246">
    <property type="entry name" value="RRM1_U1A_like"/>
    <property type="match status" value="1"/>
</dbReference>
<feature type="region of interest" description="Disordered" evidence="3">
    <location>
        <begin position="115"/>
        <end position="158"/>
    </location>
</feature>
<dbReference type="Pfam" id="PF00076">
    <property type="entry name" value="RRM_1"/>
    <property type="match status" value="2"/>
</dbReference>